<feature type="compositionally biased region" description="Low complexity" evidence="5">
    <location>
        <begin position="287"/>
        <end position="313"/>
    </location>
</feature>
<dbReference type="InParanoid" id="F0XQ02"/>
<feature type="compositionally biased region" description="Pro residues" evidence="5">
    <location>
        <begin position="578"/>
        <end position="590"/>
    </location>
</feature>
<keyword evidence="3" id="KW-1133">Transmembrane helix</keyword>
<dbReference type="OrthoDB" id="266334at2759"/>
<feature type="region of interest" description="Disordered" evidence="5">
    <location>
        <begin position="623"/>
        <end position="687"/>
    </location>
</feature>
<dbReference type="PANTHER" id="PTHR12953:SF0">
    <property type="entry name" value="SUN DOMAIN-CONTAINING OSSIFICATION FACTOR"/>
    <property type="match status" value="1"/>
</dbReference>
<feature type="compositionally biased region" description="Low complexity" evidence="5">
    <location>
        <begin position="658"/>
        <end position="674"/>
    </location>
</feature>
<proteinExistence type="predicted"/>
<evidence type="ECO:0000256" key="1">
    <source>
        <dbReference type="ARBA" id="ARBA00004370"/>
    </source>
</evidence>
<evidence type="ECO:0000313" key="8">
    <source>
        <dbReference type="Proteomes" id="UP000007796"/>
    </source>
</evidence>
<evidence type="ECO:0000256" key="2">
    <source>
        <dbReference type="ARBA" id="ARBA00022692"/>
    </source>
</evidence>
<organism evidence="8">
    <name type="scientific">Grosmannia clavigera (strain kw1407 / UAMH 11150)</name>
    <name type="common">Blue stain fungus</name>
    <name type="synonym">Graphiocladiella clavigera</name>
    <dbReference type="NCBI Taxonomy" id="655863"/>
    <lineage>
        <taxon>Eukaryota</taxon>
        <taxon>Fungi</taxon>
        <taxon>Dikarya</taxon>
        <taxon>Ascomycota</taxon>
        <taxon>Pezizomycotina</taxon>
        <taxon>Sordariomycetes</taxon>
        <taxon>Sordariomycetidae</taxon>
        <taxon>Ophiostomatales</taxon>
        <taxon>Ophiostomataceae</taxon>
        <taxon>Leptographium</taxon>
    </lineage>
</organism>
<keyword evidence="8" id="KW-1185">Reference proteome</keyword>
<keyword evidence="6" id="KW-0732">Signal</keyword>
<keyword evidence="2" id="KW-0812">Transmembrane</keyword>
<feature type="compositionally biased region" description="Gly residues" evidence="5">
    <location>
        <begin position="214"/>
        <end position="223"/>
    </location>
</feature>
<evidence type="ECO:0000256" key="3">
    <source>
        <dbReference type="ARBA" id="ARBA00022989"/>
    </source>
</evidence>
<reference evidence="7 8" key="1">
    <citation type="journal article" date="2011" name="Proc. Natl. Acad. Sci. U.S.A.">
        <title>Genome and transcriptome analyses of the mountain pine beetle-fungal symbiont Grosmannia clavigera, a lodgepole pine pathogen.</title>
        <authorList>
            <person name="DiGuistini S."/>
            <person name="Wang Y."/>
            <person name="Liao N.Y."/>
            <person name="Taylor G."/>
            <person name="Tanguay P."/>
            <person name="Feau N."/>
            <person name="Henrissat B."/>
            <person name="Chan S.K."/>
            <person name="Hesse-Orce U."/>
            <person name="Alamouti S.M."/>
            <person name="Tsui C.K.M."/>
            <person name="Docking R.T."/>
            <person name="Levasseur A."/>
            <person name="Haridas S."/>
            <person name="Robertson G."/>
            <person name="Birol I."/>
            <person name="Holt R.A."/>
            <person name="Marra M.A."/>
            <person name="Hamelin R.C."/>
            <person name="Hirst M."/>
            <person name="Jones S.J.M."/>
            <person name="Bohlmann J."/>
            <person name="Breuil C."/>
        </authorList>
    </citation>
    <scope>NUCLEOTIDE SEQUENCE [LARGE SCALE GENOMIC DNA]</scope>
    <source>
        <strain evidence="8">kw1407 / UAMH 11150</strain>
    </source>
</reference>
<evidence type="ECO:0000313" key="7">
    <source>
        <dbReference type="EMBL" id="EFX00438.1"/>
    </source>
</evidence>
<feature type="compositionally biased region" description="Polar residues" evidence="5">
    <location>
        <begin position="350"/>
        <end position="360"/>
    </location>
</feature>
<comment type="subcellular location">
    <subcellularLocation>
        <location evidence="1">Membrane</location>
    </subcellularLocation>
</comment>
<feature type="region of interest" description="Disordered" evidence="5">
    <location>
        <begin position="567"/>
        <end position="593"/>
    </location>
</feature>
<feature type="region of interest" description="Disordered" evidence="5">
    <location>
        <begin position="197"/>
        <end position="234"/>
    </location>
</feature>
<evidence type="ECO:0000256" key="4">
    <source>
        <dbReference type="ARBA" id="ARBA00023136"/>
    </source>
</evidence>
<evidence type="ECO:0000256" key="5">
    <source>
        <dbReference type="SAM" id="MobiDB-lite"/>
    </source>
</evidence>
<dbReference type="InterPro" id="IPR045120">
    <property type="entry name" value="Suco/Slp1-like"/>
</dbReference>
<dbReference type="EMBL" id="GL629801">
    <property type="protein sequence ID" value="EFX00438.1"/>
    <property type="molecule type" value="Genomic_DNA"/>
</dbReference>
<dbReference type="GeneID" id="25980985"/>
<feature type="region of interest" description="Disordered" evidence="5">
    <location>
        <begin position="391"/>
        <end position="411"/>
    </location>
</feature>
<protein>
    <submittedName>
        <fullName evidence="7">Sad1 unc domain containing protein</fullName>
    </submittedName>
</protein>
<feature type="compositionally biased region" description="Acidic residues" evidence="5">
    <location>
        <begin position="168"/>
        <end position="177"/>
    </location>
</feature>
<evidence type="ECO:0000256" key="6">
    <source>
        <dbReference type="SAM" id="SignalP"/>
    </source>
</evidence>
<feature type="signal peptide" evidence="6">
    <location>
        <begin position="1"/>
        <end position="29"/>
    </location>
</feature>
<dbReference type="RefSeq" id="XP_014169920.1">
    <property type="nucleotide sequence ID" value="XM_014314445.1"/>
</dbReference>
<feature type="compositionally biased region" description="Polar residues" evidence="5">
    <location>
        <begin position="708"/>
        <end position="732"/>
    </location>
</feature>
<feature type="region of interest" description="Disordered" evidence="5">
    <location>
        <begin position="350"/>
        <end position="376"/>
    </location>
</feature>
<dbReference type="HOGENOM" id="CLU_360572_0_0_1"/>
<dbReference type="eggNOG" id="KOG1396">
    <property type="taxonomic scope" value="Eukaryota"/>
</dbReference>
<dbReference type="Proteomes" id="UP000007796">
    <property type="component" value="Unassembled WGS sequence"/>
</dbReference>
<accession>F0XQ02</accession>
<feature type="compositionally biased region" description="Polar residues" evidence="5">
    <location>
        <begin position="367"/>
        <end position="376"/>
    </location>
</feature>
<dbReference type="GO" id="GO:0016020">
    <property type="term" value="C:membrane"/>
    <property type="evidence" value="ECO:0007669"/>
    <property type="project" value="UniProtKB-SubCell"/>
</dbReference>
<dbReference type="PANTHER" id="PTHR12953">
    <property type="entry name" value="MEMBRANE PROTEIN CH1 RELATED"/>
    <property type="match status" value="1"/>
</dbReference>
<name>F0XQ02_GROCL</name>
<feature type="region of interest" description="Disordered" evidence="5">
    <location>
        <begin position="708"/>
        <end position="776"/>
    </location>
</feature>
<dbReference type="GO" id="GO:0034975">
    <property type="term" value="P:protein folding in endoplasmic reticulum"/>
    <property type="evidence" value="ECO:0007669"/>
    <property type="project" value="TreeGrafter"/>
</dbReference>
<feature type="chain" id="PRO_5003264063" evidence="6">
    <location>
        <begin position="30"/>
        <end position="776"/>
    </location>
</feature>
<dbReference type="AlphaFoldDB" id="F0XQ02"/>
<sequence>MTASRGLMLYASAAVVGLLGLGHPGPAKASDPAVMQPSVVLEAAAVTATATMTMMKPASAYWSAAATGSPSPAAMGGPETCQFKTINYITHTLPQQCLRTAWSSANATSAAAMSDRAVPTVVVTTSVPATETTTSAATATIATAQQEAKESTTAGESGVKTRMGGHNDDDDDDDDGQDLATGTFMSFEQWRVLQLQKAGQDPADLQARRRQHGRGGSGGGGGSSHADIDSIGDDGEISLDFDVLNEKVTEMADSAAAEAPGPNNGSLSQAETAAAAVSGGKTASASTTAAGAAAENPSSSYHSPSSAHTPTHTEAQLARAPRSTLSDDSGTNESLAWAASIPNPNQHVSWSISSQLSTPGDTPISAGASTNQPSVLSGSVTTAVTTGIHADAKPNFGSGSGAGAPLPGGSPTVQESFFKSVTKRLQLLESNTSLSLQYIEDQSRFLQETLRKMERKQITRVDGFLYTLNRTVLSELSQMRQQYDQIWQSTVLALETQREQNQRETVALSDRLNVLADEVVFQKRMAILQSVLLLCCLALVIFSRGLAAVAGIPAIAGSNPLFDQNLFPARTTSSSGVRPPPQPESAPTSPPYSVGLRRNLRYFRDSLRSPGLYSAYSSAYLSGANSPASSPPPPPPGAARTVGPVTASRLPANTDKILPLTPTTPTSPVSMTMPSPEPEPDCHPPDNLPAASAVSLLDLAAETATTHTQIYDGQQGSRSVATPTRPGSNTGRLDTEAGLLTPPRMTSQNDDSVRVGSAETDSQTAGRRLSPSLLES</sequence>
<feature type="region of interest" description="Disordered" evidence="5">
    <location>
        <begin position="144"/>
        <end position="180"/>
    </location>
</feature>
<keyword evidence="4" id="KW-0472">Membrane</keyword>
<feature type="region of interest" description="Disordered" evidence="5">
    <location>
        <begin position="287"/>
        <end position="331"/>
    </location>
</feature>
<gene>
    <name evidence="7" type="ORF">CMQ_7440</name>
</gene>
<dbReference type="GO" id="GO:0005737">
    <property type="term" value="C:cytoplasm"/>
    <property type="evidence" value="ECO:0007669"/>
    <property type="project" value="TreeGrafter"/>
</dbReference>